<reference evidence="1 2" key="1">
    <citation type="submission" date="2018-11" db="EMBL/GenBank/DDBJ databases">
        <title>Gemmobacter sp. nov., YIM 102744-1 draft genome.</title>
        <authorList>
            <person name="Li G."/>
            <person name="Jiang Y."/>
        </authorList>
    </citation>
    <scope>NUCLEOTIDE SEQUENCE [LARGE SCALE GENOMIC DNA]</scope>
    <source>
        <strain evidence="1 2">YIM 102744-1</strain>
    </source>
</reference>
<evidence type="ECO:0000313" key="2">
    <source>
        <dbReference type="Proteomes" id="UP000282125"/>
    </source>
</evidence>
<keyword evidence="2" id="KW-1185">Reference proteome</keyword>
<evidence type="ECO:0008006" key="3">
    <source>
        <dbReference type="Google" id="ProtNLM"/>
    </source>
</evidence>
<dbReference type="GO" id="GO:0006259">
    <property type="term" value="P:DNA metabolic process"/>
    <property type="evidence" value="ECO:0007669"/>
    <property type="project" value="InterPro"/>
</dbReference>
<dbReference type="InterPro" id="IPR018330">
    <property type="entry name" value="RecT_fam"/>
</dbReference>
<proteinExistence type="predicted"/>
<accession>A0A3P3DKN6</accession>
<dbReference type="EMBL" id="RRAZ01000013">
    <property type="protein sequence ID" value="RRH74464.1"/>
    <property type="molecule type" value="Genomic_DNA"/>
</dbReference>
<organism evidence="1 2">
    <name type="scientific">Falsigemmobacter faecalis</name>
    <dbReference type="NCBI Taxonomy" id="2488730"/>
    <lineage>
        <taxon>Bacteria</taxon>
        <taxon>Pseudomonadati</taxon>
        <taxon>Pseudomonadota</taxon>
        <taxon>Alphaproteobacteria</taxon>
        <taxon>Rhodobacterales</taxon>
        <taxon>Paracoccaceae</taxon>
        <taxon>Falsigemmobacter</taxon>
    </lineage>
</organism>
<evidence type="ECO:0000313" key="1">
    <source>
        <dbReference type="EMBL" id="RRH74464.1"/>
    </source>
</evidence>
<dbReference type="Pfam" id="PF03837">
    <property type="entry name" value="RecT"/>
    <property type="match status" value="1"/>
</dbReference>
<protein>
    <recommendedName>
        <fullName evidence="3">Phage recombination protein Bet</fullName>
    </recommendedName>
</protein>
<sequence length="374" mass="40778">MSELRIPYPTERAGKRGLDLQKWGVLINTTFPAAQTEDAIINAWDLAQVRGLDVFSGHIAIVSQRRKVDNHWINQESCWLTLKAQIYTAHKTGAFAGIDPITFGPMVERTYSGFKRQDNGPNTEQTVSFTVPEYVTATVYRFVNGQRCAFSDTLFFDEAVPIVNKFPTGLWAKAPTLMLSKCAKAAALRLGFAECDYSADEMDGQIMNPETVSDLTAEPQRLSAGPSTQANPTAIPASEFNEVPQGTDDVVSSFNKVHSRALRWLDRSVDAAVTLGAFDEAIDNIRSTLEPELHDISVSLVNGLKGIFADPRGPSLWAYLCEARRRGPEACDMASKEVNNQAASGKLSKAAADGANTVLNFNRALQRLSASAAA</sequence>
<comment type="caution">
    <text evidence="1">The sequence shown here is derived from an EMBL/GenBank/DDBJ whole genome shotgun (WGS) entry which is preliminary data.</text>
</comment>
<gene>
    <name evidence="1" type="ORF">EG244_10290</name>
</gene>
<dbReference type="GO" id="GO:0003677">
    <property type="term" value="F:DNA binding"/>
    <property type="evidence" value="ECO:0007669"/>
    <property type="project" value="InterPro"/>
</dbReference>
<dbReference type="OrthoDB" id="8909920at2"/>
<dbReference type="AlphaFoldDB" id="A0A3P3DKN6"/>
<name>A0A3P3DKN6_9RHOB</name>
<dbReference type="Proteomes" id="UP000282125">
    <property type="component" value="Unassembled WGS sequence"/>
</dbReference>
<dbReference type="RefSeq" id="WP_124964919.1">
    <property type="nucleotide sequence ID" value="NZ_RRAZ01000013.1"/>
</dbReference>